<dbReference type="InterPro" id="IPR011527">
    <property type="entry name" value="ABC1_TM_dom"/>
</dbReference>
<proteinExistence type="predicted"/>
<feature type="domain" description="ABC transmembrane type-1" evidence="6">
    <location>
        <begin position="1"/>
        <end position="86"/>
    </location>
</feature>
<evidence type="ECO:0000313" key="8">
    <source>
        <dbReference type="Proteomes" id="UP000271098"/>
    </source>
</evidence>
<keyword evidence="4 5" id="KW-0472">Membrane</keyword>
<evidence type="ECO:0000256" key="2">
    <source>
        <dbReference type="ARBA" id="ARBA00022692"/>
    </source>
</evidence>
<evidence type="ECO:0000256" key="1">
    <source>
        <dbReference type="ARBA" id="ARBA00004141"/>
    </source>
</evidence>
<keyword evidence="8" id="KW-1185">Reference proteome</keyword>
<dbReference type="InterPro" id="IPR036640">
    <property type="entry name" value="ABC1_TM_sf"/>
</dbReference>
<accession>A0A183DK54</accession>
<evidence type="ECO:0000259" key="6">
    <source>
        <dbReference type="PROSITE" id="PS50929"/>
    </source>
</evidence>
<sequence>MLFSRYEDRLKYARRSGTKGVLVTGAFTGLYLFVVFSSMGLVFWYGTNLVIEEKVTPGTVFAVFWAVMGGAMRLGQALPQVGTIIAAKLAAGDIFQIINIVCLSQKYLGEFETFL</sequence>
<dbReference type="AlphaFoldDB" id="A0A183DK54"/>
<feature type="transmembrane region" description="Helical" evidence="5">
    <location>
        <begin position="58"/>
        <end position="75"/>
    </location>
</feature>
<reference evidence="7 8" key="2">
    <citation type="submission" date="2018-11" db="EMBL/GenBank/DDBJ databases">
        <authorList>
            <consortium name="Pathogen Informatics"/>
        </authorList>
    </citation>
    <scope>NUCLEOTIDE SEQUENCE [LARGE SCALE GENOMIC DNA]</scope>
</reference>
<reference evidence="9" key="1">
    <citation type="submission" date="2016-06" db="UniProtKB">
        <authorList>
            <consortium name="WormBaseParasite"/>
        </authorList>
    </citation>
    <scope>IDENTIFICATION</scope>
</reference>
<dbReference type="WBParaSite" id="GPUH_0000910501-mRNA-1">
    <property type="protein sequence ID" value="GPUH_0000910501-mRNA-1"/>
    <property type="gene ID" value="GPUH_0000910501"/>
</dbReference>
<comment type="subcellular location">
    <subcellularLocation>
        <location evidence="1">Membrane</location>
        <topology evidence="1">Multi-pass membrane protein</topology>
    </subcellularLocation>
</comment>
<evidence type="ECO:0000256" key="4">
    <source>
        <dbReference type="ARBA" id="ARBA00023136"/>
    </source>
</evidence>
<dbReference type="SUPFAM" id="SSF90123">
    <property type="entry name" value="ABC transporter transmembrane region"/>
    <property type="match status" value="1"/>
</dbReference>
<dbReference type="Gene3D" id="1.20.1560.10">
    <property type="entry name" value="ABC transporter type 1, transmembrane domain"/>
    <property type="match status" value="1"/>
</dbReference>
<organism evidence="9">
    <name type="scientific">Gongylonema pulchrum</name>
    <dbReference type="NCBI Taxonomy" id="637853"/>
    <lineage>
        <taxon>Eukaryota</taxon>
        <taxon>Metazoa</taxon>
        <taxon>Ecdysozoa</taxon>
        <taxon>Nematoda</taxon>
        <taxon>Chromadorea</taxon>
        <taxon>Rhabditida</taxon>
        <taxon>Spirurina</taxon>
        <taxon>Spiruromorpha</taxon>
        <taxon>Spiruroidea</taxon>
        <taxon>Gongylonematidae</taxon>
        <taxon>Gongylonema</taxon>
    </lineage>
</organism>
<gene>
    <name evidence="7" type="ORF">GPUH_LOCUS9092</name>
</gene>
<dbReference type="GO" id="GO:0005886">
    <property type="term" value="C:plasma membrane"/>
    <property type="evidence" value="ECO:0007669"/>
    <property type="project" value="TreeGrafter"/>
</dbReference>
<dbReference type="Pfam" id="PF00664">
    <property type="entry name" value="ABC_membrane"/>
    <property type="match status" value="1"/>
</dbReference>
<dbReference type="PANTHER" id="PTHR24222">
    <property type="entry name" value="ABC TRANSPORTER B FAMILY"/>
    <property type="match status" value="1"/>
</dbReference>
<dbReference type="GO" id="GO:0140359">
    <property type="term" value="F:ABC-type transporter activity"/>
    <property type="evidence" value="ECO:0007669"/>
    <property type="project" value="InterPro"/>
</dbReference>
<keyword evidence="3 5" id="KW-1133">Transmembrane helix</keyword>
<feature type="transmembrane region" description="Helical" evidence="5">
    <location>
        <begin position="21"/>
        <end position="46"/>
    </location>
</feature>
<protein>
    <submittedName>
        <fullName evidence="9">ABC transmembrane type-1 domain-containing protein</fullName>
    </submittedName>
</protein>
<name>A0A183DK54_9BILA</name>
<evidence type="ECO:0000313" key="7">
    <source>
        <dbReference type="EMBL" id="VDK68133.1"/>
    </source>
</evidence>
<dbReference type="GO" id="GO:0005524">
    <property type="term" value="F:ATP binding"/>
    <property type="evidence" value="ECO:0007669"/>
    <property type="project" value="InterPro"/>
</dbReference>
<evidence type="ECO:0000256" key="5">
    <source>
        <dbReference type="SAM" id="Phobius"/>
    </source>
</evidence>
<dbReference type="Proteomes" id="UP000271098">
    <property type="component" value="Unassembled WGS sequence"/>
</dbReference>
<dbReference type="PANTHER" id="PTHR24222:SF76">
    <property type="entry name" value="MYCOBACTIN IMPORT ATP-BINDING_PERMEASE PROTEIN IRTB"/>
    <property type="match status" value="1"/>
</dbReference>
<dbReference type="PROSITE" id="PS50929">
    <property type="entry name" value="ABC_TM1F"/>
    <property type="match status" value="1"/>
</dbReference>
<dbReference type="InterPro" id="IPR039421">
    <property type="entry name" value="Type_1_exporter"/>
</dbReference>
<keyword evidence="2 5" id="KW-0812">Transmembrane</keyword>
<evidence type="ECO:0000256" key="3">
    <source>
        <dbReference type="ARBA" id="ARBA00022989"/>
    </source>
</evidence>
<dbReference type="EMBL" id="UYRT01028666">
    <property type="protein sequence ID" value="VDK68133.1"/>
    <property type="molecule type" value="Genomic_DNA"/>
</dbReference>
<dbReference type="OrthoDB" id="6500128at2759"/>
<evidence type="ECO:0000313" key="9">
    <source>
        <dbReference type="WBParaSite" id="GPUH_0000910501-mRNA-1"/>
    </source>
</evidence>